<keyword evidence="6 11" id="KW-0548">Nucleotidyltransferase</keyword>
<evidence type="ECO:0000256" key="8">
    <source>
        <dbReference type="ARBA" id="ARBA00029924"/>
    </source>
</evidence>
<dbReference type="InterPro" id="IPR006110">
    <property type="entry name" value="Pol_omega/Rpo6/RPB6"/>
</dbReference>
<comment type="catalytic activity">
    <reaction evidence="10 11">
        <text>RNA(n) + a ribonucleoside 5'-triphosphate = RNA(n+1) + diphosphate</text>
        <dbReference type="Rhea" id="RHEA:21248"/>
        <dbReference type="Rhea" id="RHEA-COMP:14527"/>
        <dbReference type="Rhea" id="RHEA-COMP:17342"/>
        <dbReference type="ChEBI" id="CHEBI:33019"/>
        <dbReference type="ChEBI" id="CHEBI:61557"/>
        <dbReference type="ChEBI" id="CHEBI:140395"/>
        <dbReference type="EC" id="2.7.7.6"/>
    </reaction>
</comment>
<dbReference type="SUPFAM" id="SSF63562">
    <property type="entry name" value="RPB6/omega subunit-like"/>
    <property type="match status" value="1"/>
</dbReference>
<dbReference type="Pfam" id="PF01192">
    <property type="entry name" value="RNA_pol_Rpb6"/>
    <property type="match status" value="1"/>
</dbReference>
<dbReference type="GO" id="GO:0006351">
    <property type="term" value="P:DNA-templated transcription"/>
    <property type="evidence" value="ECO:0007669"/>
    <property type="project" value="UniProtKB-UniRule"/>
</dbReference>
<evidence type="ECO:0000256" key="11">
    <source>
        <dbReference type="HAMAP-Rule" id="MF_00366"/>
    </source>
</evidence>
<organism evidence="12">
    <name type="scientific">Thermodesulfobium narugense</name>
    <dbReference type="NCBI Taxonomy" id="184064"/>
    <lineage>
        <taxon>Bacteria</taxon>
        <taxon>Pseudomonadati</taxon>
        <taxon>Thermodesulfobiota</taxon>
        <taxon>Thermodesulfobiia</taxon>
        <taxon>Thermodesulfobiales</taxon>
        <taxon>Thermodesulfobiaceae</taxon>
        <taxon>Thermodesulfobium</taxon>
    </lineage>
</organism>
<dbReference type="PANTHER" id="PTHR34476:SF1">
    <property type="entry name" value="DNA-DIRECTED RNA POLYMERASE SUBUNIT OMEGA"/>
    <property type="match status" value="1"/>
</dbReference>
<evidence type="ECO:0000256" key="7">
    <source>
        <dbReference type="ARBA" id="ARBA00023163"/>
    </source>
</evidence>
<gene>
    <name evidence="11 12" type="primary">rpoZ</name>
    <name evidence="12" type="ORF">ENL70_00130</name>
</gene>
<dbReference type="HAMAP" id="MF_00366">
    <property type="entry name" value="RNApol_bact_RpoZ"/>
    <property type="match status" value="1"/>
</dbReference>
<dbReference type="NCBIfam" id="TIGR00690">
    <property type="entry name" value="rpoZ"/>
    <property type="match status" value="1"/>
</dbReference>
<proteinExistence type="inferred from homology"/>
<dbReference type="GO" id="GO:0000428">
    <property type="term" value="C:DNA-directed RNA polymerase complex"/>
    <property type="evidence" value="ECO:0007669"/>
    <property type="project" value="UniProtKB-KW"/>
</dbReference>
<dbReference type="AlphaFoldDB" id="A0A7C5KBZ3"/>
<comment type="similarity">
    <text evidence="1 11">Belongs to the RNA polymerase subunit omega family.</text>
</comment>
<evidence type="ECO:0000256" key="3">
    <source>
        <dbReference type="ARBA" id="ARBA00013725"/>
    </source>
</evidence>
<dbReference type="InterPro" id="IPR003716">
    <property type="entry name" value="DNA-dir_RNA_pol_omega"/>
</dbReference>
<accession>A0A7C5KBZ3</accession>
<dbReference type="EC" id="2.7.7.6" evidence="2 11"/>
<reference evidence="12" key="1">
    <citation type="journal article" date="2020" name="mSystems">
        <title>Genome- and Community-Level Interaction Insights into Carbon Utilization and Element Cycling Functions of Hydrothermarchaeota in Hydrothermal Sediment.</title>
        <authorList>
            <person name="Zhou Z."/>
            <person name="Liu Y."/>
            <person name="Xu W."/>
            <person name="Pan J."/>
            <person name="Luo Z.H."/>
            <person name="Li M."/>
        </authorList>
    </citation>
    <scope>NUCLEOTIDE SEQUENCE [LARGE SCALE GENOMIC DNA]</scope>
    <source>
        <strain evidence="12">SpSt-1019</strain>
    </source>
</reference>
<protein>
    <recommendedName>
        <fullName evidence="3 11">DNA-directed RNA polymerase subunit omega</fullName>
        <shortName evidence="11">RNAP omega subunit</shortName>
        <ecNumber evidence="2 11">2.7.7.6</ecNumber>
    </recommendedName>
    <alternativeName>
        <fullName evidence="9 11">RNA polymerase omega subunit</fullName>
    </alternativeName>
    <alternativeName>
        <fullName evidence="8 11">Transcriptase subunit omega</fullName>
    </alternativeName>
</protein>
<evidence type="ECO:0000313" key="12">
    <source>
        <dbReference type="EMBL" id="HHI64938.1"/>
    </source>
</evidence>
<comment type="subunit">
    <text evidence="11">The RNAP catalytic core consists of 2 alpha, 1 beta, 1 beta' and 1 omega subunit. When a sigma factor is associated with the core the holoenzyme is formed, which can initiate transcription.</text>
</comment>
<evidence type="ECO:0000256" key="5">
    <source>
        <dbReference type="ARBA" id="ARBA00022679"/>
    </source>
</evidence>
<dbReference type="Gene3D" id="3.90.940.10">
    <property type="match status" value="1"/>
</dbReference>
<keyword evidence="4 11" id="KW-0240">DNA-directed RNA polymerase</keyword>
<dbReference type="GO" id="GO:0003677">
    <property type="term" value="F:DNA binding"/>
    <property type="evidence" value="ECO:0007669"/>
    <property type="project" value="UniProtKB-UniRule"/>
</dbReference>
<keyword evidence="5 11" id="KW-0808">Transferase</keyword>
<dbReference type="EMBL" id="DRUY01000005">
    <property type="protein sequence ID" value="HHI64938.1"/>
    <property type="molecule type" value="Genomic_DNA"/>
</dbReference>
<comment type="caution">
    <text evidence="12">The sequence shown here is derived from an EMBL/GenBank/DDBJ whole genome shotgun (WGS) entry which is preliminary data.</text>
</comment>
<evidence type="ECO:0000256" key="4">
    <source>
        <dbReference type="ARBA" id="ARBA00022478"/>
    </source>
</evidence>
<evidence type="ECO:0000256" key="1">
    <source>
        <dbReference type="ARBA" id="ARBA00006711"/>
    </source>
</evidence>
<dbReference type="InterPro" id="IPR036161">
    <property type="entry name" value="RPB6/omega-like_sf"/>
</dbReference>
<name>A0A7C5KBZ3_9BACT</name>
<evidence type="ECO:0000256" key="10">
    <source>
        <dbReference type="ARBA" id="ARBA00048552"/>
    </source>
</evidence>
<dbReference type="PANTHER" id="PTHR34476">
    <property type="entry name" value="DNA-DIRECTED RNA POLYMERASE SUBUNIT OMEGA"/>
    <property type="match status" value="1"/>
</dbReference>
<keyword evidence="7 11" id="KW-0804">Transcription</keyword>
<evidence type="ECO:0000256" key="6">
    <source>
        <dbReference type="ARBA" id="ARBA00022695"/>
    </source>
</evidence>
<sequence>MIAPSLENVLKKINSRYALVIVAVKRAKEIKSNKDLFMTNVSDPLEQAFEEIASGKIKVLVNR</sequence>
<evidence type="ECO:0000256" key="2">
    <source>
        <dbReference type="ARBA" id="ARBA00012418"/>
    </source>
</evidence>
<comment type="function">
    <text evidence="11">Promotes RNA polymerase assembly. Latches the N- and C-terminal regions of the beta' subunit thereby facilitating its interaction with the beta and alpha subunits.</text>
</comment>
<dbReference type="GO" id="GO:0003899">
    <property type="term" value="F:DNA-directed RNA polymerase activity"/>
    <property type="evidence" value="ECO:0007669"/>
    <property type="project" value="UniProtKB-UniRule"/>
</dbReference>
<evidence type="ECO:0000256" key="9">
    <source>
        <dbReference type="ARBA" id="ARBA00030998"/>
    </source>
</evidence>
<dbReference type="SMART" id="SM01409">
    <property type="entry name" value="RNA_pol_Rpb6"/>
    <property type="match status" value="1"/>
</dbReference>